<feature type="non-terminal residue" evidence="2">
    <location>
        <position position="79"/>
    </location>
</feature>
<protein>
    <submittedName>
        <fullName evidence="2">Porin-like protein GalP</fullName>
    </submittedName>
</protein>
<proteinExistence type="predicted"/>
<reference evidence="2" key="1">
    <citation type="submission" date="2023-04" db="EMBL/GenBank/DDBJ databases">
        <title>Chromosome-level genome of Chaenocephalus aceratus.</title>
        <authorList>
            <person name="Park H."/>
        </authorList>
    </citation>
    <scope>NUCLEOTIDE SEQUENCE</scope>
    <source>
        <strain evidence="2">DE</strain>
        <tissue evidence="2">Muscle</tissue>
    </source>
</reference>
<keyword evidence="3" id="KW-1185">Reference proteome</keyword>
<feature type="region of interest" description="Disordered" evidence="1">
    <location>
        <begin position="54"/>
        <end position="79"/>
    </location>
</feature>
<sequence>VADAGDSAVCAFACVCGLIERGLLAARDPTAEEGPHDLLSTRARASEGLWPAAKLDGNGLHSGAKESLGDQEWNRTNRL</sequence>
<dbReference type="AlphaFoldDB" id="A0AAD9F1A3"/>
<accession>A0AAD9F1A3</accession>
<feature type="compositionally biased region" description="Basic and acidic residues" evidence="1">
    <location>
        <begin position="63"/>
        <end position="79"/>
    </location>
</feature>
<feature type="non-terminal residue" evidence="2">
    <location>
        <position position="1"/>
    </location>
</feature>
<gene>
    <name evidence="2" type="ORF">KUDE01_025167</name>
</gene>
<evidence type="ECO:0000256" key="1">
    <source>
        <dbReference type="SAM" id="MobiDB-lite"/>
    </source>
</evidence>
<evidence type="ECO:0000313" key="2">
    <source>
        <dbReference type="EMBL" id="KAK1882005.1"/>
    </source>
</evidence>
<dbReference type="EMBL" id="JASDAP010000024">
    <property type="protein sequence ID" value="KAK1882005.1"/>
    <property type="molecule type" value="Genomic_DNA"/>
</dbReference>
<comment type="caution">
    <text evidence="2">The sequence shown here is derived from an EMBL/GenBank/DDBJ whole genome shotgun (WGS) entry which is preliminary data.</text>
</comment>
<organism evidence="2 3">
    <name type="scientific">Dissostichus eleginoides</name>
    <name type="common">Patagonian toothfish</name>
    <name type="synonym">Dissostichus amissus</name>
    <dbReference type="NCBI Taxonomy" id="100907"/>
    <lineage>
        <taxon>Eukaryota</taxon>
        <taxon>Metazoa</taxon>
        <taxon>Chordata</taxon>
        <taxon>Craniata</taxon>
        <taxon>Vertebrata</taxon>
        <taxon>Euteleostomi</taxon>
        <taxon>Actinopterygii</taxon>
        <taxon>Neopterygii</taxon>
        <taxon>Teleostei</taxon>
        <taxon>Neoteleostei</taxon>
        <taxon>Acanthomorphata</taxon>
        <taxon>Eupercaria</taxon>
        <taxon>Perciformes</taxon>
        <taxon>Notothenioidei</taxon>
        <taxon>Nototheniidae</taxon>
        <taxon>Dissostichus</taxon>
    </lineage>
</organism>
<dbReference type="Proteomes" id="UP001228049">
    <property type="component" value="Unassembled WGS sequence"/>
</dbReference>
<name>A0AAD9F1A3_DISEL</name>
<evidence type="ECO:0000313" key="3">
    <source>
        <dbReference type="Proteomes" id="UP001228049"/>
    </source>
</evidence>